<organism evidence="1 2">
    <name type="scientific">Leptolyngbya boryana NIES-2135</name>
    <dbReference type="NCBI Taxonomy" id="1973484"/>
    <lineage>
        <taxon>Bacteria</taxon>
        <taxon>Bacillati</taxon>
        <taxon>Cyanobacteriota</taxon>
        <taxon>Cyanophyceae</taxon>
        <taxon>Leptolyngbyales</taxon>
        <taxon>Leptolyngbyaceae</taxon>
        <taxon>Leptolyngbya group</taxon>
        <taxon>Leptolyngbya</taxon>
    </lineage>
</organism>
<evidence type="ECO:0000313" key="2">
    <source>
        <dbReference type="Proteomes" id="UP000217895"/>
    </source>
</evidence>
<accession>A0A1Z4JQ25</accession>
<sequence>MSSDAQEDYNEMIQALSPMAQKAYDEIVQTLSPTEQLHLATMVLNRFVREILPAIEQRDYWTEQDQIDTANFSMQYAES</sequence>
<dbReference type="Proteomes" id="UP000217895">
    <property type="component" value="Chromosome"/>
</dbReference>
<dbReference type="EMBL" id="AP018203">
    <property type="protein sequence ID" value="BAY58836.1"/>
    <property type="molecule type" value="Genomic_DNA"/>
</dbReference>
<evidence type="ECO:0000313" key="1">
    <source>
        <dbReference type="EMBL" id="BAY58836.1"/>
    </source>
</evidence>
<name>A0A1Z4JQ25_LEPBY</name>
<reference evidence="1 2" key="1">
    <citation type="submission" date="2017-06" db="EMBL/GenBank/DDBJ databases">
        <title>Genome sequencing of cyanobaciteial culture collection at National Institute for Environmental Studies (NIES).</title>
        <authorList>
            <person name="Hirose Y."/>
            <person name="Shimura Y."/>
            <person name="Fujisawa T."/>
            <person name="Nakamura Y."/>
            <person name="Kawachi M."/>
        </authorList>
    </citation>
    <scope>NUCLEOTIDE SEQUENCE [LARGE SCALE GENOMIC DNA]</scope>
    <source>
        <strain evidence="1 2">NIES-2135</strain>
    </source>
</reference>
<keyword evidence="2" id="KW-1185">Reference proteome</keyword>
<dbReference type="AlphaFoldDB" id="A0A1Z4JQ25"/>
<gene>
    <name evidence="1" type="ORF">NIES2135_57100</name>
</gene>
<protein>
    <submittedName>
        <fullName evidence="1">Uncharacterized protein</fullName>
    </submittedName>
</protein>
<proteinExistence type="predicted"/>